<feature type="domain" description="HTH lacI-type" evidence="4">
    <location>
        <begin position="5"/>
        <end position="57"/>
    </location>
</feature>
<dbReference type="Gene3D" id="3.40.50.2300">
    <property type="match status" value="2"/>
</dbReference>
<dbReference type="PROSITE" id="PS00356">
    <property type="entry name" value="HTH_LACI_1"/>
    <property type="match status" value="1"/>
</dbReference>
<dbReference type="Pfam" id="PF00356">
    <property type="entry name" value="LacI"/>
    <property type="match status" value="1"/>
</dbReference>
<dbReference type="SUPFAM" id="SSF47413">
    <property type="entry name" value="lambda repressor-like DNA-binding domains"/>
    <property type="match status" value="1"/>
</dbReference>
<dbReference type="PANTHER" id="PTHR30146:SF109">
    <property type="entry name" value="HTH-TYPE TRANSCRIPTIONAL REGULATOR GALS"/>
    <property type="match status" value="1"/>
</dbReference>
<protein>
    <submittedName>
        <fullName evidence="5">LacI family transcriptional regulator</fullName>
    </submittedName>
</protein>
<comment type="caution">
    <text evidence="5">The sequence shown here is derived from an EMBL/GenBank/DDBJ whole genome shotgun (WGS) entry which is preliminary data.</text>
</comment>
<dbReference type="Proteomes" id="UP000287188">
    <property type="component" value="Unassembled WGS sequence"/>
</dbReference>
<dbReference type="InterPro" id="IPR046335">
    <property type="entry name" value="LacI/GalR-like_sensor"/>
</dbReference>
<evidence type="ECO:0000256" key="2">
    <source>
        <dbReference type="ARBA" id="ARBA00023125"/>
    </source>
</evidence>
<dbReference type="SUPFAM" id="SSF53822">
    <property type="entry name" value="Periplasmic binding protein-like I"/>
    <property type="match status" value="1"/>
</dbReference>
<dbReference type="Gene3D" id="1.10.260.40">
    <property type="entry name" value="lambda repressor-like DNA-binding domains"/>
    <property type="match status" value="1"/>
</dbReference>
<keyword evidence="1" id="KW-0805">Transcription regulation</keyword>
<dbReference type="Pfam" id="PF13377">
    <property type="entry name" value="Peripla_BP_3"/>
    <property type="match status" value="1"/>
</dbReference>
<gene>
    <name evidence="5" type="ORF">KDK_60680</name>
</gene>
<accession>A0A402AT21</accession>
<dbReference type="PROSITE" id="PS50932">
    <property type="entry name" value="HTH_LACI_2"/>
    <property type="match status" value="1"/>
</dbReference>
<dbReference type="CDD" id="cd06267">
    <property type="entry name" value="PBP1_LacI_sugar_binding-like"/>
    <property type="match status" value="1"/>
</dbReference>
<dbReference type="CDD" id="cd01392">
    <property type="entry name" value="HTH_LacI"/>
    <property type="match status" value="1"/>
</dbReference>
<dbReference type="AlphaFoldDB" id="A0A402AT21"/>
<dbReference type="InterPro" id="IPR028082">
    <property type="entry name" value="Peripla_BP_I"/>
</dbReference>
<keyword evidence="2" id="KW-0238">DNA-binding</keyword>
<evidence type="ECO:0000256" key="3">
    <source>
        <dbReference type="ARBA" id="ARBA00023163"/>
    </source>
</evidence>
<dbReference type="PANTHER" id="PTHR30146">
    <property type="entry name" value="LACI-RELATED TRANSCRIPTIONAL REPRESSOR"/>
    <property type="match status" value="1"/>
</dbReference>
<sequence length="344" mass="37456">MSEGLEEIAAKAGVSIATASRALNGKGGVKEETRQRVLTVAQEMQYSVSMVGRGLATSRTETICFVVSSKSDSLNDDPFYPIIMRSLESELSNHGYHLLITTIDVTQSKSASEFRPVMERRVDGVILAGPDIPPRLIVDLQQRGIPVLLVDNDLAALSIDTVNSDNKQGGLKATEHLIQHGHSAIVSLLGPNSWYSSLMRGQGYREAMVAANLTPMVFHVDATTAKTGALAMRQALEAVPNLTAVFAANDAMAVGAMRELLQQGRRVPEDVAVIGFDDVAMSELYEPPLTTIRVYKREIGRQAARQMLDMLSENSSTERAPMQILLSTELMIRRSCGCKTITEH</sequence>
<evidence type="ECO:0000256" key="1">
    <source>
        <dbReference type="ARBA" id="ARBA00023015"/>
    </source>
</evidence>
<dbReference type="InterPro" id="IPR010982">
    <property type="entry name" value="Lambda_DNA-bd_dom_sf"/>
</dbReference>
<evidence type="ECO:0000313" key="6">
    <source>
        <dbReference type="Proteomes" id="UP000287188"/>
    </source>
</evidence>
<name>A0A402AT21_9CHLR</name>
<keyword evidence="6" id="KW-1185">Reference proteome</keyword>
<evidence type="ECO:0000259" key="4">
    <source>
        <dbReference type="PROSITE" id="PS50932"/>
    </source>
</evidence>
<dbReference type="OrthoDB" id="156657at2"/>
<dbReference type="GO" id="GO:0000976">
    <property type="term" value="F:transcription cis-regulatory region binding"/>
    <property type="evidence" value="ECO:0007669"/>
    <property type="project" value="TreeGrafter"/>
</dbReference>
<proteinExistence type="predicted"/>
<keyword evidence="3" id="KW-0804">Transcription</keyword>
<dbReference type="GO" id="GO:0003700">
    <property type="term" value="F:DNA-binding transcription factor activity"/>
    <property type="evidence" value="ECO:0007669"/>
    <property type="project" value="TreeGrafter"/>
</dbReference>
<dbReference type="InterPro" id="IPR000843">
    <property type="entry name" value="HTH_LacI"/>
</dbReference>
<evidence type="ECO:0000313" key="5">
    <source>
        <dbReference type="EMBL" id="GCE22268.1"/>
    </source>
</evidence>
<reference evidence="6" key="1">
    <citation type="submission" date="2018-12" db="EMBL/GenBank/DDBJ databases">
        <title>Tengunoibacter tsumagoiensis gen. nov., sp. nov., Dictyobacter kobayashii sp. nov., D. alpinus sp. nov., and D. joshuensis sp. nov. and description of Dictyobacteraceae fam. nov. within the order Ktedonobacterales isolated from Tengu-no-mugimeshi.</title>
        <authorList>
            <person name="Wang C.M."/>
            <person name="Zheng Y."/>
            <person name="Sakai Y."/>
            <person name="Toyoda A."/>
            <person name="Minakuchi Y."/>
            <person name="Abe K."/>
            <person name="Yokota A."/>
            <person name="Yabe S."/>
        </authorList>
    </citation>
    <scope>NUCLEOTIDE SEQUENCE [LARGE SCALE GENOMIC DNA]</scope>
    <source>
        <strain evidence="6">Uno11</strain>
    </source>
</reference>
<dbReference type="SMART" id="SM00354">
    <property type="entry name" value="HTH_LACI"/>
    <property type="match status" value="1"/>
</dbReference>
<dbReference type="EMBL" id="BIFS01000002">
    <property type="protein sequence ID" value="GCE22268.1"/>
    <property type="molecule type" value="Genomic_DNA"/>
</dbReference>
<dbReference type="RefSeq" id="WP_126554916.1">
    <property type="nucleotide sequence ID" value="NZ_BIFS01000002.1"/>
</dbReference>
<organism evidence="5 6">
    <name type="scientific">Dictyobacter kobayashii</name>
    <dbReference type="NCBI Taxonomy" id="2014872"/>
    <lineage>
        <taxon>Bacteria</taxon>
        <taxon>Bacillati</taxon>
        <taxon>Chloroflexota</taxon>
        <taxon>Ktedonobacteria</taxon>
        <taxon>Ktedonobacterales</taxon>
        <taxon>Dictyobacteraceae</taxon>
        <taxon>Dictyobacter</taxon>
    </lineage>
</organism>